<keyword evidence="3" id="KW-0804">Transcription</keyword>
<sequence length="153" mass="17841">MTSRKEELRKVTYSTFSLAQEFRKVQELRKDYDRTSFDILILIASQKRMRPSDIAAALQLNPSSITRRMQLLLQEGLVSAENDPSDQRSSLITLTLTGEKALESYFVRSVDANDRLLENWSDEELKVFAAMLSRYSEALKRWRVSLYPEDKER</sequence>
<gene>
    <name evidence="5" type="ORF">ABXS70_26445</name>
</gene>
<dbReference type="RefSeq" id="WP_366292085.1">
    <property type="nucleotide sequence ID" value="NZ_CP159992.1"/>
</dbReference>
<dbReference type="InterPro" id="IPR036390">
    <property type="entry name" value="WH_DNA-bd_sf"/>
</dbReference>
<dbReference type="InterPro" id="IPR036388">
    <property type="entry name" value="WH-like_DNA-bd_sf"/>
</dbReference>
<dbReference type="GO" id="GO:0006950">
    <property type="term" value="P:response to stress"/>
    <property type="evidence" value="ECO:0007669"/>
    <property type="project" value="TreeGrafter"/>
</dbReference>
<dbReference type="InterPro" id="IPR023187">
    <property type="entry name" value="Tscrpt_reg_MarR-type_CS"/>
</dbReference>
<dbReference type="PRINTS" id="PR00598">
    <property type="entry name" value="HTHMARR"/>
</dbReference>
<dbReference type="SMART" id="SM00347">
    <property type="entry name" value="HTH_MARR"/>
    <property type="match status" value="1"/>
</dbReference>
<reference evidence="5" key="1">
    <citation type="submission" date="2024-05" db="EMBL/GenBank/DDBJ databases">
        <title>Draft genome assemblies of 36 bacteria isolated from hibernating arctic ground squirrels.</title>
        <authorList>
            <person name="McKee H."/>
            <person name="Mullen L."/>
            <person name="Drown D.M."/>
            <person name="Duddleston K.N."/>
        </authorList>
    </citation>
    <scope>NUCLEOTIDE SEQUENCE</scope>
    <source>
        <strain evidence="5">AN1007</strain>
    </source>
</reference>
<accession>A0AAU8NAF4</accession>
<evidence type="ECO:0000256" key="1">
    <source>
        <dbReference type="ARBA" id="ARBA00023015"/>
    </source>
</evidence>
<keyword evidence="2" id="KW-0238">DNA-binding</keyword>
<proteinExistence type="predicted"/>
<dbReference type="Pfam" id="PF01047">
    <property type="entry name" value="MarR"/>
    <property type="match status" value="1"/>
</dbReference>
<dbReference type="SUPFAM" id="SSF46785">
    <property type="entry name" value="Winged helix' DNA-binding domain"/>
    <property type="match status" value="1"/>
</dbReference>
<feature type="domain" description="HTH marR-type" evidence="4">
    <location>
        <begin position="1"/>
        <end position="137"/>
    </location>
</feature>
<dbReference type="Gene3D" id="1.10.10.10">
    <property type="entry name" value="Winged helix-like DNA-binding domain superfamily/Winged helix DNA-binding domain"/>
    <property type="match status" value="1"/>
</dbReference>
<evidence type="ECO:0000259" key="4">
    <source>
        <dbReference type="PROSITE" id="PS50995"/>
    </source>
</evidence>
<dbReference type="EMBL" id="CP159992">
    <property type="protein sequence ID" value="XCP94606.1"/>
    <property type="molecule type" value="Genomic_DNA"/>
</dbReference>
<dbReference type="PANTHER" id="PTHR33164">
    <property type="entry name" value="TRANSCRIPTIONAL REGULATOR, MARR FAMILY"/>
    <property type="match status" value="1"/>
</dbReference>
<dbReference type="PROSITE" id="PS01117">
    <property type="entry name" value="HTH_MARR_1"/>
    <property type="match status" value="1"/>
</dbReference>
<dbReference type="PANTHER" id="PTHR33164:SF57">
    <property type="entry name" value="MARR-FAMILY TRANSCRIPTIONAL REGULATOR"/>
    <property type="match status" value="1"/>
</dbReference>
<name>A0AAU8NAF4_9BACL</name>
<dbReference type="PROSITE" id="PS50995">
    <property type="entry name" value="HTH_MARR_2"/>
    <property type="match status" value="1"/>
</dbReference>
<dbReference type="GO" id="GO:0003700">
    <property type="term" value="F:DNA-binding transcription factor activity"/>
    <property type="evidence" value="ECO:0007669"/>
    <property type="project" value="InterPro"/>
</dbReference>
<dbReference type="GO" id="GO:0003677">
    <property type="term" value="F:DNA binding"/>
    <property type="evidence" value="ECO:0007669"/>
    <property type="project" value="UniProtKB-KW"/>
</dbReference>
<evidence type="ECO:0000313" key="5">
    <source>
        <dbReference type="EMBL" id="XCP94606.1"/>
    </source>
</evidence>
<dbReference type="AlphaFoldDB" id="A0AAU8NAF4"/>
<dbReference type="InterPro" id="IPR000835">
    <property type="entry name" value="HTH_MarR-typ"/>
</dbReference>
<organism evidence="5">
    <name type="scientific">Paenibacillus sp. AN1007</name>
    <dbReference type="NCBI Taxonomy" id="3151385"/>
    <lineage>
        <taxon>Bacteria</taxon>
        <taxon>Bacillati</taxon>
        <taxon>Bacillota</taxon>
        <taxon>Bacilli</taxon>
        <taxon>Bacillales</taxon>
        <taxon>Paenibacillaceae</taxon>
        <taxon>Paenibacillus</taxon>
    </lineage>
</organism>
<evidence type="ECO:0000256" key="3">
    <source>
        <dbReference type="ARBA" id="ARBA00023163"/>
    </source>
</evidence>
<protein>
    <submittedName>
        <fullName evidence="5">MarR family transcriptional regulator</fullName>
    </submittedName>
</protein>
<keyword evidence="1" id="KW-0805">Transcription regulation</keyword>
<dbReference type="InterPro" id="IPR039422">
    <property type="entry name" value="MarR/SlyA-like"/>
</dbReference>
<evidence type="ECO:0000256" key="2">
    <source>
        <dbReference type="ARBA" id="ARBA00023125"/>
    </source>
</evidence>